<dbReference type="EMBL" id="JAWWNJ010000156">
    <property type="protein sequence ID" value="KAK6980813.1"/>
    <property type="molecule type" value="Genomic_DNA"/>
</dbReference>
<keyword evidence="2" id="KW-1185">Reference proteome</keyword>
<protein>
    <submittedName>
        <fullName evidence="1">Uncharacterized protein</fullName>
    </submittedName>
</protein>
<sequence length="301" mass="33751">MEVAQTFLPTSIITKINQTSKLSLGLRIRKELRLCVNYANEDYAGRLNNVSVEVYVQRPLKVLQVVLLGYIAVLEQLTASRRLYPGVCFPSIQALLANSMSGQRPFTPLSPPQLSALDIGFSSGPPYWANLKPFNQVLRRFCSLPPSPSLLPMAQRPVHRPQQQSMHLPRSHCSRLVSRTPPRVPARAVVRRMLYGRQRVRVAAAGQGWCSTSRKYSSQVIVRSSTLPTPEYELQLRSPRHSSTRRLGSTSVTARTIGRSFTNAMTLVQVLLQSLLQVYLQSRRSLWIGALPADYDPAFLV</sequence>
<gene>
    <name evidence="1" type="ORF">R3P38DRAFT_3235107</name>
</gene>
<name>A0AAV9ZEW2_9AGAR</name>
<evidence type="ECO:0000313" key="1">
    <source>
        <dbReference type="EMBL" id="KAK6980813.1"/>
    </source>
</evidence>
<dbReference type="Proteomes" id="UP001362999">
    <property type="component" value="Unassembled WGS sequence"/>
</dbReference>
<organism evidence="1 2">
    <name type="scientific">Favolaschia claudopus</name>
    <dbReference type="NCBI Taxonomy" id="2862362"/>
    <lineage>
        <taxon>Eukaryota</taxon>
        <taxon>Fungi</taxon>
        <taxon>Dikarya</taxon>
        <taxon>Basidiomycota</taxon>
        <taxon>Agaricomycotina</taxon>
        <taxon>Agaricomycetes</taxon>
        <taxon>Agaricomycetidae</taxon>
        <taxon>Agaricales</taxon>
        <taxon>Marasmiineae</taxon>
        <taxon>Mycenaceae</taxon>
        <taxon>Favolaschia</taxon>
    </lineage>
</organism>
<proteinExistence type="predicted"/>
<accession>A0AAV9ZEW2</accession>
<dbReference type="AlphaFoldDB" id="A0AAV9ZEW2"/>
<reference evidence="1 2" key="1">
    <citation type="journal article" date="2024" name="J Genomics">
        <title>Draft genome sequencing and assembly of Favolaschia claudopus CIRM-BRFM 2984 isolated from oak limbs.</title>
        <authorList>
            <person name="Navarro D."/>
            <person name="Drula E."/>
            <person name="Chaduli D."/>
            <person name="Cazenave R."/>
            <person name="Ahrendt S."/>
            <person name="Wang J."/>
            <person name="Lipzen A."/>
            <person name="Daum C."/>
            <person name="Barry K."/>
            <person name="Grigoriev I.V."/>
            <person name="Favel A."/>
            <person name="Rosso M.N."/>
            <person name="Martin F."/>
        </authorList>
    </citation>
    <scope>NUCLEOTIDE SEQUENCE [LARGE SCALE GENOMIC DNA]</scope>
    <source>
        <strain evidence="1 2">CIRM-BRFM 2984</strain>
    </source>
</reference>
<comment type="caution">
    <text evidence="1">The sequence shown here is derived from an EMBL/GenBank/DDBJ whole genome shotgun (WGS) entry which is preliminary data.</text>
</comment>
<evidence type="ECO:0000313" key="2">
    <source>
        <dbReference type="Proteomes" id="UP001362999"/>
    </source>
</evidence>